<dbReference type="Gene3D" id="3.30.70.1170">
    <property type="entry name" value="Sun protein, domain 3"/>
    <property type="match status" value="1"/>
</dbReference>
<evidence type="ECO:0000256" key="8">
    <source>
        <dbReference type="ARBA" id="ARBA00022679"/>
    </source>
</evidence>
<dbReference type="InterPro" id="IPR054728">
    <property type="entry name" value="RsmB-like_ferredoxin"/>
</dbReference>
<dbReference type="Gene3D" id="3.40.50.150">
    <property type="entry name" value="Vaccinia Virus protein VP39"/>
    <property type="match status" value="1"/>
</dbReference>
<dbReference type="FunFam" id="3.30.70.1170:FF:000002">
    <property type="entry name" value="Ribosomal RNA small subunit methyltransferase B"/>
    <property type="match status" value="1"/>
</dbReference>
<dbReference type="Pfam" id="PF22458">
    <property type="entry name" value="RsmF-B_ferredox"/>
    <property type="match status" value="1"/>
</dbReference>
<evidence type="ECO:0000256" key="12">
    <source>
        <dbReference type="ARBA" id="ARBA00031088"/>
    </source>
</evidence>
<dbReference type="Gene3D" id="1.10.940.10">
    <property type="entry name" value="NusB-like"/>
    <property type="match status" value="1"/>
</dbReference>
<comment type="similarity">
    <text evidence="3 14">Belongs to the class I-like SAM-binding methyltransferase superfamily. RsmB/NOP family.</text>
</comment>
<name>A0A2S6EV44_LEGPN</name>
<keyword evidence="6" id="KW-0698">rRNA processing</keyword>
<evidence type="ECO:0000256" key="4">
    <source>
        <dbReference type="ARBA" id="ARBA00012140"/>
    </source>
</evidence>
<dbReference type="PROSITE" id="PS51686">
    <property type="entry name" value="SAM_MT_RSMB_NOP"/>
    <property type="match status" value="1"/>
</dbReference>
<evidence type="ECO:0000256" key="3">
    <source>
        <dbReference type="ARBA" id="ARBA00007494"/>
    </source>
</evidence>
<evidence type="ECO:0000256" key="9">
    <source>
        <dbReference type="ARBA" id="ARBA00022691"/>
    </source>
</evidence>
<keyword evidence="9 14" id="KW-0949">S-adenosyl-L-methionine</keyword>
<dbReference type="EC" id="2.1.1.176" evidence="4"/>
<dbReference type="GO" id="GO:0006355">
    <property type="term" value="P:regulation of DNA-templated transcription"/>
    <property type="evidence" value="ECO:0007669"/>
    <property type="project" value="InterPro"/>
</dbReference>
<dbReference type="FunFam" id="3.40.50.150:FF:000022">
    <property type="entry name" value="Ribosomal RNA small subunit methyltransferase B"/>
    <property type="match status" value="1"/>
</dbReference>
<dbReference type="SUPFAM" id="SSF48013">
    <property type="entry name" value="NusB-like"/>
    <property type="match status" value="1"/>
</dbReference>
<dbReference type="RefSeq" id="WP_027229121.1">
    <property type="nucleotide sequence ID" value="NZ_CP017601.1"/>
</dbReference>
<feature type="binding site" evidence="14">
    <location>
        <position position="295"/>
    </location>
    <ligand>
        <name>S-adenosyl-L-methionine</name>
        <dbReference type="ChEBI" id="CHEBI:59789"/>
    </ligand>
</feature>
<accession>A0A2S6EV44</accession>
<dbReference type="OrthoDB" id="9810297at2"/>
<evidence type="ECO:0000256" key="14">
    <source>
        <dbReference type="PROSITE-ProRule" id="PRU01023"/>
    </source>
</evidence>
<evidence type="ECO:0000256" key="1">
    <source>
        <dbReference type="ARBA" id="ARBA00002724"/>
    </source>
</evidence>
<evidence type="ECO:0000256" key="5">
    <source>
        <dbReference type="ARBA" id="ARBA00022490"/>
    </source>
</evidence>
<dbReference type="GO" id="GO:0070475">
    <property type="term" value="P:rRNA base methylation"/>
    <property type="evidence" value="ECO:0007669"/>
    <property type="project" value="TreeGrafter"/>
</dbReference>
<dbReference type="PANTHER" id="PTHR22807">
    <property type="entry name" value="NOP2 YEAST -RELATED NOL1/NOP2/FMU SUN DOMAIN-CONTAINING"/>
    <property type="match status" value="1"/>
</dbReference>
<protein>
    <recommendedName>
        <fullName evidence="4">16S rRNA (cytosine(967)-C(5))-methyltransferase</fullName>
        <ecNumber evidence="4">2.1.1.176</ecNumber>
    </recommendedName>
    <alternativeName>
        <fullName evidence="11">16S rRNA m5C967 methyltransferase</fullName>
    </alternativeName>
    <alternativeName>
        <fullName evidence="12">rRNA (cytosine-C(5)-)-methyltransferase RsmB</fullName>
    </alternativeName>
</protein>
<dbReference type="PROSITE" id="PS01153">
    <property type="entry name" value="NOL1_NOP2_SUN"/>
    <property type="match status" value="1"/>
</dbReference>
<dbReference type="GO" id="GO:0003723">
    <property type="term" value="F:RNA binding"/>
    <property type="evidence" value="ECO:0007669"/>
    <property type="project" value="UniProtKB-UniRule"/>
</dbReference>
<keyword evidence="8 14" id="KW-0808">Transferase</keyword>
<dbReference type="InterPro" id="IPR035926">
    <property type="entry name" value="NusB-like_sf"/>
</dbReference>
<evidence type="ECO:0000313" key="15">
    <source>
        <dbReference type="EMBL" id="PPK29052.1"/>
    </source>
</evidence>
<dbReference type="InterPro" id="IPR023267">
    <property type="entry name" value="RCMT"/>
</dbReference>
<dbReference type="EMBL" id="PQWY01000019">
    <property type="protein sequence ID" value="PPK29052.1"/>
    <property type="molecule type" value="Genomic_DNA"/>
</dbReference>
<dbReference type="AlphaFoldDB" id="A0A2S6EV44"/>
<reference evidence="15 16" key="1">
    <citation type="submission" date="2018-02" db="EMBL/GenBank/DDBJ databases">
        <title>Draft genome sequences of four Legionella pneumophila clinical strains isolated in Ontario.</title>
        <authorList>
            <person name="Fortuna A."/>
            <person name="Ramnarine R."/>
            <person name="Li A."/>
            <person name="Frantz C."/>
            <person name="Mallo G."/>
        </authorList>
    </citation>
    <scope>NUCLEOTIDE SEQUENCE [LARGE SCALE GENOMIC DNA]</scope>
    <source>
        <strain evidence="15 16">LG61</strain>
    </source>
</reference>
<dbReference type="GO" id="GO:0005829">
    <property type="term" value="C:cytosol"/>
    <property type="evidence" value="ECO:0007669"/>
    <property type="project" value="TreeGrafter"/>
</dbReference>
<dbReference type="NCBIfam" id="NF008149">
    <property type="entry name" value="PRK10901.1"/>
    <property type="match status" value="1"/>
</dbReference>
<dbReference type="InterPro" id="IPR049560">
    <property type="entry name" value="MeTrfase_RsmB-F_NOP2_cat"/>
</dbReference>
<evidence type="ECO:0000256" key="7">
    <source>
        <dbReference type="ARBA" id="ARBA00022603"/>
    </source>
</evidence>
<evidence type="ECO:0000256" key="2">
    <source>
        <dbReference type="ARBA" id="ARBA00004496"/>
    </source>
</evidence>
<dbReference type="Proteomes" id="UP000239239">
    <property type="component" value="Unassembled WGS sequence"/>
</dbReference>
<dbReference type="Gene3D" id="1.10.287.730">
    <property type="entry name" value="Helix hairpin bin"/>
    <property type="match status" value="1"/>
</dbReference>
<dbReference type="InterPro" id="IPR001678">
    <property type="entry name" value="MeTrfase_RsmB-F_NOP2_dom"/>
</dbReference>
<evidence type="ECO:0000256" key="10">
    <source>
        <dbReference type="ARBA" id="ARBA00022884"/>
    </source>
</evidence>
<dbReference type="Pfam" id="PF01189">
    <property type="entry name" value="Methyltr_RsmB-F"/>
    <property type="match status" value="1"/>
</dbReference>
<dbReference type="InterPro" id="IPR006027">
    <property type="entry name" value="NusB_RsmB_TIM44"/>
</dbReference>
<dbReference type="PANTHER" id="PTHR22807:SF61">
    <property type="entry name" value="NOL1_NOP2_SUN FAMILY PROTEIN _ ANTITERMINATION NUSB DOMAIN-CONTAINING PROTEIN"/>
    <property type="match status" value="1"/>
</dbReference>
<organism evidence="15 16">
    <name type="scientific">Legionella pneumophila</name>
    <dbReference type="NCBI Taxonomy" id="446"/>
    <lineage>
        <taxon>Bacteria</taxon>
        <taxon>Pseudomonadati</taxon>
        <taxon>Pseudomonadota</taxon>
        <taxon>Gammaproteobacteria</taxon>
        <taxon>Legionellales</taxon>
        <taxon>Legionellaceae</taxon>
        <taxon>Legionella</taxon>
    </lineage>
</organism>
<feature type="binding site" evidence="14">
    <location>
        <position position="314"/>
    </location>
    <ligand>
        <name>S-adenosyl-L-methionine</name>
        <dbReference type="ChEBI" id="CHEBI:59789"/>
    </ligand>
</feature>
<comment type="caution">
    <text evidence="15">The sequence shown here is derived from an EMBL/GenBank/DDBJ whole genome shotgun (WGS) entry which is preliminary data.</text>
</comment>
<keyword evidence="7 14" id="KW-0489">Methyltransferase</keyword>
<evidence type="ECO:0000256" key="11">
    <source>
        <dbReference type="ARBA" id="ARBA00030399"/>
    </source>
</evidence>
<dbReference type="NCBIfam" id="TIGR00563">
    <property type="entry name" value="rsmB"/>
    <property type="match status" value="1"/>
</dbReference>
<evidence type="ECO:0000256" key="13">
    <source>
        <dbReference type="ARBA" id="ARBA00047283"/>
    </source>
</evidence>
<comment type="catalytic activity">
    <reaction evidence="13">
        <text>cytidine(967) in 16S rRNA + S-adenosyl-L-methionine = 5-methylcytidine(967) in 16S rRNA + S-adenosyl-L-homocysteine + H(+)</text>
        <dbReference type="Rhea" id="RHEA:42748"/>
        <dbReference type="Rhea" id="RHEA-COMP:10219"/>
        <dbReference type="Rhea" id="RHEA-COMP:10220"/>
        <dbReference type="ChEBI" id="CHEBI:15378"/>
        <dbReference type="ChEBI" id="CHEBI:57856"/>
        <dbReference type="ChEBI" id="CHEBI:59789"/>
        <dbReference type="ChEBI" id="CHEBI:74483"/>
        <dbReference type="ChEBI" id="CHEBI:82748"/>
        <dbReference type="EC" id="2.1.1.176"/>
    </reaction>
</comment>
<comment type="function">
    <text evidence="1">Specifically methylates the cytosine at position 967 (m5C967) of 16S rRNA.</text>
</comment>
<dbReference type="GO" id="GO:0009383">
    <property type="term" value="F:rRNA (cytosine-C5-)-methyltransferase activity"/>
    <property type="evidence" value="ECO:0007669"/>
    <property type="project" value="TreeGrafter"/>
</dbReference>
<dbReference type="InterPro" id="IPR004573">
    <property type="entry name" value="rRNA_ssu_MeTfrase_B"/>
</dbReference>
<dbReference type="Pfam" id="PF01029">
    <property type="entry name" value="NusB"/>
    <property type="match status" value="1"/>
</dbReference>
<keyword evidence="10 14" id="KW-0694">RNA-binding</keyword>
<proteinExistence type="inferred from homology"/>
<feature type="binding site" evidence="14">
    <location>
        <begin position="245"/>
        <end position="251"/>
    </location>
    <ligand>
        <name>S-adenosyl-L-methionine</name>
        <dbReference type="ChEBI" id="CHEBI:59789"/>
    </ligand>
</feature>
<feature type="binding site" evidence="14">
    <location>
        <position position="269"/>
    </location>
    <ligand>
        <name>S-adenosyl-L-methionine</name>
        <dbReference type="ChEBI" id="CHEBI:59789"/>
    </ligand>
</feature>
<dbReference type="SUPFAM" id="SSF53335">
    <property type="entry name" value="S-adenosyl-L-methionine-dependent methyltransferases"/>
    <property type="match status" value="1"/>
</dbReference>
<evidence type="ECO:0000313" key="16">
    <source>
        <dbReference type="Proteomes" id="UP000239239"/>
    </source>
</evidence>
<evidence type="ECO:0000256" key="6">
    <source>
        <dbReference type="ARBA" id="ARBA00022552"/>
    </source>
</evidence>
<keyword evidence="5" id="KW-0963">Cytoplasm</keyword>
<dbReference type="CDD" id="cd02440">
    <property type="entry name" value="AdoMet_MTases"/>
    <property type="match status" value="1"/>
</dbReference>
<dbReference type="InterPro" id="IPR018314">
    <property type="entry name" value="RsmB/NOL1/NOP2-like_CS"/>
</dbReference>
<comment type="subcellular location">
    <subcellularLocation>
        <location evidence="2">Cytoplasm</location>
    </subcellularLocation>
</comment>
<gene>
    <name evidence="15" type="ORF">C3928_13810</name>
</gene>
<dbReference type="PRINTS" id="PR02008">
    <property type="entry name" value="RCMTFAMILY"/>
</dbReference>
<dbReference type="InterPro" id="IPR029063">
    <property type="entry name" value="SAM-dependent_MTases_sf"/>
</dbReference>
<sequence length="427" mass="48373">MKANDRFQALKILTALMESRKNLSHLMSLQDISPLTKEICYGFCRHYFRLQSIADTLITKRPKDNEVWIVLLIGIYQLQYMNKPDYAVVQETVSLLGQVKKIWAKGLVNAVLRNFCRRQDPILEKLSGEPVFIYGQPNWLLQRLQKDWPNDWQFIAEANDRHPPMTLRVNVLKNSVDEYLDLLKKSGIEAFKHSVAPDGITLAIPCDVTTLPGFAQGFVSVQDAAPQLAAYLLSLKSGQRVLDACCAPGGKTCHILEREPGLASCVALDLDSQRLQRVRDNLNRLGLKATIVQGDVSEPKRWWDGHPFDRILLDAPCSATGVIRRHSDIKLLRTDEEVLAITRIQYSMLNSLWPLLAPGGLMVYATCSIMSNENELQIARFVAEHPDCQVSDDKWSWGRWTGHGQQILPGEQGMDGFFYSVLRKDEK</sequence>
<feature type="active site" description="Nucleophile" evidence="14">
    <location>
        <position position="367"/>
    </location>
</feature>